<evidence type="ECO:0000313" key="3">
    <source>
        <dbReference type="Proteomes" id="UP000178912"/>
    </source>
</evidence>
<proteinExistence type="predicted"/>
<dbReference type="InterPro" id="IPR045518">
    <property type="entry name" value="2EXR"/>
</dbReference>
<name>A0A1E1LDW5_9HELO</name>
<feature type="domain" description="2EXR" evidence="1">
    <location>
        <begin position="22"/>
        <end position="117"/>
    </location>
</feature>
<dbReference type="EMBL" id="FJUX01000106">
    <property type="protein sequence ID" value="CZT08677.1"/>
    <property type="molecule type" value="Genomic_DNA"/>
</dbReference>
<dbReference type="OrthoDB" id="3437257at2759"/>
<organism evidence="2 3">
    <name type="scientific">Rhynchosporium agropyri</name>
    <dbReference type="NCBI Taxonomy" id="914238"/>
    <lineage>
        <taxon>Eukaryota</taxon>
        <taxon>Fungi</taxon>
        <taxon>Dikarya</taxon>
        <taxon>Ascomycota</taxon>
        <taxon>Pezizomycotina</taxon>
        <taxon>Leotiomycetes</taxon>
        <taxon>Helotiales</taxon>
        <taxon>Ploettnerulaceae</taxon>
        <taxon>Rhynchosporium</taxon>
    </lineage>
</organism>
<keyword evidence="3" id="KW-1185">Reference proteome</keyword>
<gene>
    <name evidence="2" type="ORF">RAG0_13697</name>
</gene>
<evidence type="ECO:0000259" key="1">
    <source>
        <dbReference type="Pfam" id="PF20150"/>
    </source>
</evidence>
<dbReference type="PANTHER" id="PTHR35910">
    <property type="entry name" value="2EXR DOMAIN-CONTAINING PROTEIN"/>
    <property type="match status" value="1"/>
</dbReference>
<accession>A0A1E1LDW5</accession>
<reference evidence="3" key="1">
    <citation type="submission" date="2016-03" db="EMBL/GenBank/DDBJ databases">
        <authorList>
            <person name="Guldener U."/>
        </authorList>
    </citation>
    <scope>NUCLEOTIDE SEQUENCE [LARGE SCALE GENOMIC DNA]</scope>
    <source>
        <strain evidence="3">04CH-RAC-A.6.1</strain>
    </source>
</reference>
<dbReference type="Proteomes" id="UP000178912">
    <property type="component" value="Unassembled WGS sequence"/>
</dbReference>
<sequence>MSCMTSTATIEALINEHPELTFREFPNLPPELRRLCWKFALPGPRIITVTRCISQFVKNDWQDSEYGHQALAASNAIAPAMLFVNIESCEVALRSYKLMFKHHLLKPIYLDFGHDTFFFPSSSRDLESFLVLDDGEVTSEDHARVERVIIGVPRFSSHQYSVCYLKRFKALQSLVLTRDYMDSLESKDSQDTLTIRISQFKRTWQSNQSWKDFAMTDVEKIRIMGWPLKEVYKLAVLGVRGFKWY</sequence>
<protein>
    <recommendedName>
        <fullName evidence="1">2EXR domain-containing protein</fullName>
    </recommendedName>
</protein>
<evidence type="ECO:0000313" key="2">
    <source>
        <dbReference type="EMBL" id="CZT08677.1"/>
    </source>
</evidence>
<dbReference type="AlphaFoldDB" id="A0A1E1LDW5"/>
<dbReference type="PANTHER" id="PTHR35910:SF6">
    <property type="entry name" value="2EXR DOMAIN-CONTAINING PROTEIN"/>
    <property type="match status" value="1"/>
</dbReference>
<dbReference type="Pfam" id="PF20150">
    <property type="entry name" value="2EXR"/>
    <property type="match status" value="1"/>
</dbReference>